<proteinExistence type="predicted"/>
<feature type="signal peptide" evidence="2">
    <location>
        <begin position="1"/>
        <end position="27"/>
    </location>
</feature>
<evidence type="ECO:0000256" key="1">
    <source>
        <dbReference type="PROSITE-ProRule" id="PRU00339"/>
    </source>
</evidence>
<feature type="chain" id="PRO_5015548100" evidence="2">
    <location>
        <begin position="28"/>
        <end position="533"/>
    </location>
</feature>
<dbReference type="Pfam" id="PF07676">
    <property type="entry name" value="PD40"/>
    <property type="match status" value="4"/>
</dbReference>
<sequence>MIKLYGKTAKALVLFTGSFLLSFSSQAQSLRNLMKIGDKFFALENYRSAIPYYEQILNENSDNAEALFKAGVSYLAYDKDKASDYLYKAQRLTPNVSPDIEYWLGRVDHVNYRFEDAIQHFELYVGTLTKNAPARKEIALLMEQSRFADKMVRNPKDLFVRNLGPTINTPFSDHSPVIARDGKTLIYTTRSSNFTSNHTETDGEYDEEIVEVVRLDDNNWSAPRSLSLHLNSRGHDASIQLFDNDTKLLLYRQTENGDFYYSKKNNQDWSNPQKLSGSVNSSGYESDAFISADGSTMYFASNHYSKAGDKDLFVSQKTAQGEWGKPKNLGKTINTSMDEDSPFLTADGKTLYFTSRGHNSMGGSDVFVTHFDLKSQTWSEPENMGYPVNSPDDDTYFRLSADGTMAYLSSYRMGGYGEKDLWSIDLSKNVLVRGKISDSLEDTATGEIEVVFSSKPLHNKMLSYTVTLTPDTRTFELPVQSGRTYQVTFSKNGQVLATQEYEVPATVAEDVVLSKDFALSFAKLPKESAAKGN</sequence>
<dbReference type="PROSITE" id="PS50005">
    <property type="entry name" value="TPR"/>
    <property type="match status" value="1"/>
</dbReference>
<reference evidence="3 4" key="1">
    <citation type="submission" date="2018-03" db="EMBL/GenBank/DDBJ databases">
        <title>Adhaeribacter sp. HMF7605 Genome sequencing and assembly.</title>
        <authorList>
            <person name="Kang H."/>
            <person name="Kang J."/>
            <person name="Cha I."/>
            <person name="Kim H."/>
            <person name="Joh K."/>
        </authorList>
    </citation>
    <scope>NUCLEOTIDE SEQUENCE [LARGE SCALE GENOMIC DNA]</scope>
    <source>
        <strain evidence="3 4">HMF7605</strain>
    </source>
</reference>
<name>A0A2T2YCW7_9BACT</name>
<keyword evidence="1" id="KW-0802">TPR repeat</keyword>
<protein>
    <submittedName>
        <fullName evidence="3">Uncharacterized protein</fullName>
    </submittedName>
</protein>
<dbReference type="SUPFAM" id="SSF82171">
    <property type="entry name" value="DPP6 N-terminal domain-like"/>
    <property type="match status" value="1"/>
</dbReference>
<organism evidence="3 4">
    <name type="scientific">Adhaeribacter arboris</name>
    <dbReference type="NCBI Taxonomy" id="2072846"/>
    <lineage>
        <taxon>Bacteria</taxon>
        <taxon>Pseudomonadati</taxon>
        <taxon>Bacteroidota</taxon>
        <taxon>Cytophagia</taxon>
        <taxon>Cytophagales</taxon>
        <taxon>Hymenobacteraceae</taxon>
        <taxon>Adhaeribacter</taxon>
    </lineage>
</organism>
<gene>
    <name evidence="3" type="ORF">AHMF7605_07355</name>
</gene>
<comment type="caution">
    <text evidence="3">The sequence shown here is derived from an EMBL/GenBank/DDBJ whole genome shotgun (WGS) entry which is preliminary data.</text>
</comment>
<dbReference type="InterPro" id="IPR019734">
    <property type="entry name" value="TPR_rpt"/>
</dbReference>
<keyword evidence="2" id="KW-0732">Signal</keyword>
<dbReference type="InterPro" id="IPR011990">
    <property type="entry name" value="TPR-like_helical_dom_sf"/>
</dbReference>
<evidence type="ECO:0000256" key="2">
    <source>
        <dbReference type="SAM" id="SignalP"/>
    </source>
</evidence>
<feature type="repeat" description="TPR" evidence="1">
    <location>
        <begin position="30"/>
        <end position="63"/>
    </location>
</feature>
<dbReference type="OrthoDB" id="1488841at2"/>
<dbReference type="Gene3D" id="1.25.40.10">
    <property type="entry name" value="Tetratricopeptide repeat domain"/>
    <property type="match status" value="1"/>
</dbReference>
<evidence type="ECO:0000313" key="3">
    <source>
        <dbReference type="EMBL" id="PSR53357.1"/>
    </source>
</evidence>
<dbReference type="Gene3D" id="2.120.10.30">
    <property type="entry name" value="TolB, C-terminal domain"/>
    <property type="match status" value="1"/>
</dbReference>
<dbReference type="Proteomes" id="UP000240357">
    <property type="component" value="Unassembled WGS sequence"/>
</dbReference>
<accession>A0A2T2YCW7</accession>
<dbReference type="InterPro" id="IPR011659">
    <property type="entry name" value="WD40"/>
</dbReference>
<keyword evidence="4" id="KW-1185">Reference proteome</keyword>
<dbReference type="RefSeq" id="WP_106927902.1">
    <property type="nucleotide sequence ID" value="NZ_PYFT01000001.1"/>
</dbReference>
<dbReference type="SUPFAM" id="SSF48452">
    <property type="entry name" value="TPR-like"/>
    <property type="match status" value="1"/>
</dbReference>
<dbReference type="AlphaFoldDB" id="A0A2T2YCW7"/>
<evidence type="ECO:0000313" key="4">
    <source>
        <dbReference type="Proteomes" id="UP000240357"/>
    </source>
</evidence>
<dbReference type="EMBL" id="PYFT01000001">
    <property type="protein sequence ID" value="PSR53357.1"/>
    <property type="molecule type" value="Genomic_DNA"/>
</dbReference>
<dbReference type="InterPro" id="IPR011042">
    <property type="entry name" value="6-blade_b-propeller_TolB-like"/>
</dbReference>